<dbReference type="InterPro" id="IPR003661">
    <property type="entry name" value="HisK_dim/P_dom"/>
</dbReference>
<dbReference type="Proteomes" id="UP000176282">
    <property type="component" value="Unassembled WGS sequence"/>
</dbReference>
<dbReference type="FunFam" id="3.30.565.10:FF:000006">
    <property type="entry name" value="Sensor histidine kinase WalK"/>
    <property type="match status" value="1"/>
</dbReference>
<gene>
    <name evidence="11" type="ORF">A3J66_02285</name>
</gene>
<evidence type="ECO:0000256" key="7">
    <source>
        <dbReference type="ARBA" id="ARBA00023136"/>
    </source>
</evidence>
<feature type="transmembrane region" description="Helical" evidence="9">
    <location>
        <begin position="140"/>
        <end position="160"/>
    </location>
</feature>
<dbReference type="EMBL" id="MFQB01000048">
    <property type="protein sequence ID" value="OGH65424.1"/>
    <property type="molecule type" value="Genomic_DNA"/>
</dbReference>
<dbReference type="GO" id="GO:0000155">
    <property type="term" value="F:phosphorelay sensor kinase activity"/>
    <property type="evidence" value="ECO:0007669"/>
    <property type="project" value="InterPro"/>
</dbReference>
<evidence type="ECO:0000256" key="6">
    <source>
        <dbReference type="ARBA" id="ARBA00023012"/>
    </source>
</evidence>
<evidence type="ECO:0000259" key="10">
    <source>
        <dbReference type="PROSITE" id="PS50109"/>
    </source>
</evidence>
<comment type="caution">
    <text evidence="11">The sequence shown here is derived from an EMBL/GenBank/DDBJ whole genome shotgun (WGS) entry which is preliminary data.</text>
</comment>
<feature type="transmembrane region" description="Helical" evidence="9">
    <location>
        <begin position="6"/>
        <end position="26"/>
    </location>
</feature>
<keyword evidence="5" id="KW-0418">Kinase</keyword>
<evidence type="ECO:0000256" key="2">
    <source>
        <dbReference type="ARBA" id="ARBA00012438"/>
    </source>
</evidence>
<dbReference type="FunFam" id="1.10.287.130:FF:000001">
    <property type="entry name" value="Two-component sensor histidine kinase"/>
    <property type="match status" value="1"/>
</dbReference>
<dbReference type="PROSITE" id="PS50109">
    <property type="entry name" value="HIS_KIN"/>
    <property type="match status" value="1"/>
</dbReference>
<feature type="coiled-coil region" evidence="8">
    <location>
        <begin position="277"/>
        <end position="310"/>
    </location>
</feature>
<dbReference type="Pfam" id="PF02518">
    <property type="entry name" value="HATPase_c"/>
    <property type="match status" value="1"/>
</dbReference>
<keyword evidence="4" id="KW-0808">Transferase</keyword>
<dbReference type="SUPFAM" id="SSF55874">
    <property type="entry name" value="ATPase domain of HSP90 chaperone/DNA topoisomerase II/histidine kinase"/>
    <property type="match status" value="1"/>
</dbReference>
<proteinExistence type="predicted"/>
<feature type="domain" description="Histidine kinase" evidence="10">
    <location>
        <begin position="317"/>
        <end position="538"/>
    </location>
</feature>
<dbReference type="InterPro" id="IPR003594">
    <property type="entry name" value="HATPase_dom"/>
</dbReference>
<dbReference type="AlphaFoldDB" id="A0A1F6M1F2"/>
<dbReference type="STRING" id="1798680.A3J66_02285"/>
<keyword evidence="7 9" id="KW-0472">Membrane</keyword>
<dbReference type="Gene3D" id="1.10.287.130">
    <property type="match status" value="1"/>
</dbReference>
<evidence type="ECO:0000256" key="8">
    <source>
        <dbReference type="SAM" id="Coils"/>
    </source>
</evidence>
<evidence type="ECO:0000256" key="3">
    <source>
        <dbReference type="ARBA" id="ARBA00022553"/>
    </source>
</evidence>
<feature type="transmembrane region" description="Helical" evidence="9">
    <location>
        <begin position="103"/>
        <end position="128"/>
    </location>
</feature>
<name>A0A1F6M1F2_9BACT</name>
<evidence type="ECO:0000256" key="5">
    <source>
        <dbReference type="ARBA" id="ARBA00022777"/>
    </source>
</evidence>
<feature type="transmembrane region" description="Helical" evidence="9">
    <location>
        <begin position="69"/>
        <end position="91"/>
    </location>
</feature>
<dbReference type="PANTHER" id="PTHR43711">
    <property type="entry name" value="TWO-COMPONENT HISTIDINE KINASE"/>
    <property type="match status" value="1"/>
</dbReference>
<dbReference type="SMART" id="SM00388">
    <property type="entry name" value="HisKA"/>
    <property type="match status" value="1"/>
</dbReference>
<keyword evidence="9" id="KW-0812">Transmembrane</keyword>
<dbReference type="PANTHER" id="PTHR43711:SF31">
    <property type="entry name" value="HISTIDINE KINASE"/>
    <property type="match status" value="1"/>
</dbReference>
<sequence length="552" mass="61376">MEFHISAPLAILIITVIANALLAYVVYSQAPESATNRFFFLLSLTTTIWFVLMYASVQPGMLKVSLSLIRGTIFVAAPMSLLFFFLSYSIPNPTFTLSSRYKLLSILATVFVMIVGASPFAFIGVQAINGRPNPIPGLGLLPFVLLSTVFSVAAVVVLIRKLRRSQGRERQQLALIMSGMALMVGFIIGTILIPVVFFENNTFVAFAPLYILLFLSATALAIMKYQLFNVKIIATESLVMVLVFILLFEGLLAGSVRQIFYKGVFAALVGFLGAGVVRSVNREVQQKEELAQLAERLKKANDRLKELDELKTEFLSIASHQLRTPLSIIKGYSELLRDGAYGKMNTKEKKVLSNIDVSNERLIKLVDEFLNVSRIEQGRTNYRFADMNVVALVKDIMAELEEKAHPKGISLVYASKSKKFGLQIVGDEDKLRHAIYNFVDNAIKYSPEQTKVHIIVEPEAHGIAIRVRDSGVGMDQKDLANLFQKFYRSPHVMRDFQGTGLGLFVVRQFIEAHGGHVWADSKGVGKGSEFGFWIPLKAVPQPQPTQTVAQKK</sequence>
<dbReference type="PRINTS" id="PR00344">
    <property type="entry name" value="BCTRLSENSOR"/>
</dbReference>
<dbReference type="InterPro" id="IPR005467">
    <property type="entry name" value="His_kinase_dom"/>
</dbReference>
<feature type="transmembrane region" description="Helical" evidence="9">
    <location>
        <begin position="259"/>
        <end position="277"/>
    </location>
</feature>
<dbReference type="InterPro" id="IPR036890">
    <property type="entry name" value="HATPase_C_sf"/>
</dbReference>
<keyword evidence="6" id="KW-0902">Two-component regulatory system</keyword>
<keyword evidence="9" id="KW-1133">Transmembrane helix</keyword>
<dbReference type="Pfam" id="PF00512">
    <property type="entry name" value="HisKA"/>
    <property type="match status" value="1"/>
</dbReference>
<dbReference type="InterPro" id="IPR031621">
    <property type="entry name" value="HisKA_7TM"/>
</dbReference>
<feature type="transmembrane region" description="Helical" evidence="9">
    <location>
        <begin position="234"/>
        <end position="253"/>
    </location>
</feature>
<evidence type="ECO:0000256" key="9">
    <source>
        <dbReference type="SAM" id="Phobius"/>
    </source>
</evidence>
<reference evidence="11 12" key="1">
    <citation type="journal article" date="2016" name="Nat. Commun.">
        <title>Thousands of microbial genomes shed light on interconnected biogeochemical processes in an aquifer system.</title>
        <authorList>
            <person name="Anantharaman K."/>
            <person name="Brown C.T."/>
            <person name="Hug L.A."/>
            <person name="Sharon I."/>
            <person name="Castelle C.J."/>
            <person name="Probst A.J."/>
            <person name="Thomas B.C."/>
            <person name="Singh A."/>
            <person name="Wilkins M.J."/>
            <person name="Karaoz U."/>
            <person name="Brodie E.L."/>
            <person name="Williams K.H."/>
            <person name="Hubbard S.S."/>
            <person name="Banfield J.F."/>
        </authorList>
    </citation>
    <scope>NUCLEOTIDE SEQUENCE [LARGE SCALE GENOMIC DNA]</scope>
</reference>
<evidence type="ECO:0000256" key="4">
    <source>
        <dbReference type="ARBA" id="ARBA00022679"/>
    </source>
</evidence>
<dbReference type="SUPFAM" id="SSF47384">
    <property type="entry name" value="Homodimeric domain of signal transducing histidine kinase"/>
    <property type="match status" value="1"/>
</dbReference>
<dbReference type="EC" id="2.7.13.3" evidence="2"/>
<comment type="catalytic activity">
    <reaction evidence="1">
        <text>ATP + protein L-histidine = ADP + protein N-phospho-L-histidine.</text>
        <dbReference type="EC" id="2.7.13.3"/>
    </reaction>
</comment>
<evidence type="ECO:0000313" key="12">
    <source>
        <dbReference type="Proteomes" id="UP000176282"/>
    </source>
</evidence>
<accession>A0A1F6M1F2</accession>
<dbReference type="InterPro" id="IPR004358">
    <property type="entry name" value="Sig_transdc_His_kin-like_C"/>
</dbReference>
<dbReference type="SMART" id="SM00387">
    <property type="entry name" value="HATPase_c"/>
    <property type="match status" value="1"/>
</dbReference>
<evidence type="ECO:0000256" key="1">
    <source>
        <dbReference type="ARBA" id="ARBA00000085"/>
    </source>
</evidence>
<protein>
    <recommendedName>
        <fullName evidence="2">histidine kinase</fullName>
        <ecNumber evidence="2">2.7.13.3</ecNumber>
    </recommendedName>
</protein>
<dbReference type="Gene3D" id="3.30.565.10">
    <property type="entry name" value="Histidine kinase-like ATPase, C-terminal domain"/>
    <property type="match status" value="1"/>
</dbReference>
<organism evidence="11 12">
    <name type="scientific">Candidatus Magasanikbacteria bacterium RIFCSPHIGHO2_02_FULL_47_14</name>
    <dbReference type="NCBI Taxonomy" id="1798680"/>
    <lineage>
        <taxon>Bacteria</taxon>
        <taxon>Candidatus Magasanikiibacteriota</taxon>
    </lineage>
</organism>
<evidence type="ECO:0000313" key="11">
    <source>
        <dbReference type="EMBL" id="OGH65424.1"/>
    </source>
</evidence>
<dbReference type="CDD" id="cd00075">
    <property type="entry name" value="HATPase"/>
    <property type="match status" value="1"/>
</dbReference>
<keyword evidence="3" id="KW-0597">Phosphoprotein</keyword>
<dbReference type="InterPro" id="IPR036097">
    <property type="entry name" value="HisK_dim/P_sf"/>
</dbReference>
<dbReference type="CDD" id="cd00082">
    <property type="entry name" value="HisKA"/>
    <property type="match status" value="1"/>
</dbReference>
<dbReference type="Pfam" id="PF16927">
    <property type="entry name" value="HisKA_7TM"/>
    <property type="match status" value="1"/>
</dbReference>
<feature type="transmembrane region" description="Helical" evidence="9">
    <location>
        <begin position="38"/>
        <end position="57"/>
    </location>
</feature>
<keyword evidence="8" id="KW-0175">Coiled coil</keyword>
<feature type="transmembrane region" description="Helical" evidence="9">
    <location>
        <begin position="172"/>
        <end position="197"/>
    </location>
</feature>
<dbReference type="InterPro" id="IPR050736">
    <property type="entry name" value="Sensor_HK_Regulatory"/>
</dbReference>
<feature type="transmembrane region" description="Helical" evidence="9">
    <location>
        <begin position="203"/>
        <end position="222"/>
    </location>
</feature>